<organism evidence="3">
    <name type="scientific">Leptocylindrus danicus</name>
    <dbReference type="NCBI Taxonomy" id="163516"/>
    <lineage>
        <taxon>Eukaryota</taxon>
        <taxon>Sar</taxon>
        <taxon>Stramenopiles</taxon>
        <taxon>Ochrophyta</taxon>
        <taxon>Bacillariophyta</taxon>
        <taxon>Coscinodiscophyceae</taxon>
        <taxon>Chaetocerotophycidae</taxon>
        <taxon>Leptocylindrales</taxon>
        <taxon>Leptocylindraceae</taxon>
        <taxon>Leptocylindrus</taxon>
    </lineage>
</organism>
<dbReference type="AlphaFoldDB" id="A0A7S2KPR4"/>
<feature type="signal peptide" evidence="2">
    <location>
        <begin position="1"/>
        <end position="20"/>
    </location>
</feature>
<keyword evidence="2" id="KW-0732">Signal</keyword>
<feature type="compositionally biased region" description="Polar residues" evidence="1">
    <location>
        <begin position="304"/>
        <end position="323"/>
    </location>
</feature>
<dbReference type="EMBL" id="HBGY01016870">
    <property type="protein sequence ID" value="CAD9583189.1"/>
    <property type="molecule type" value="Transcribed_RNA"/>
</dbReference>
<reference evidence="3" key="1">
    <citation type="submission" date="2021-01" db="EMBL/GenBank/DDBJ databases">
        <authorList>
            <person name="Corre E."/>
            <person name="Pelletier E."/>
            <person name="Niang G."/>
            <person name="Scheremetjew M."/>
            <person name="Finn R."/>
            <person name="Kale V."/>
            <person name="Holt S."/>
            <person name="Cochrane G."/>
            <person name="Meng A."/>
            <person name="Brown T."/>
            <person name="Cohen L."/>
        </authorList>
    </citation>
    <scope>NUCLEOTIDE SEQUENCE</scope>
    <source>
        <strain evidence="3">B650</strain>
    </source>
</reference>
<feature type="compositionally biased region" description="Low complexity" evidence="1">
    <location>
        <begin position="349"/>
        <end position="360"/>
    </location>
</feature>
<feature type="chain" id="PRO_5031410204" evidence="2">
    <location>
        <begin position="21"/>
        <end position="404"/>
    </location>
</feature>
<name>A0A7S2KPR4_9STRA</name>
<sequence>MIANMIMLKILAFFVFIVQAESIYPWLECRDVDNWADNDGSDCDWYSRPPGGVDSFLDDDTYYELNGITSRCDYFGSCCANGATGAIANLTANKACCACGGGIPTLCNDVGEWVDSLGRDCDWYSENGDDDSLGDDGTRCRDNDEYYANDGYTASTACCACGGGVVGTCADYEGWETADGYGCKWYGLGPIRNNGGQDDFYDDGTTRCWAFGDDWGMYNGMNVTAMEACCVCGGGIASVDYPSFMPVPSPSDTPSSEPTKEPTNPSALPSLEPTKTPSKFLNQPSSIAPAKSPNNDGELAVTLAPSSTPTKMPLSVTSSSSEPTMLVESYELPSSTPTSSPLHDQNVDSSPAPSTARPTSGADTSGEDNAIEAVVASTARASFSAAYLAGSVVLACIALLDGSI</sequence>
<feature type="compositionally biased region" description="Polar residues" evidence="1">
    <location>
        <begin position="273"/>
        <end position="286"/>
    </location>
</feature>
<gene>
    <name evidence="3" type="ORF">LDAN0321_LOCUS10909</name>
</gene>
<evidence type="ECO:0000256" key="1">
    <source>
        <dbReference type="SAM" id="MobiDB-lite"/>
    </source>
</evidence>
<evidence type="ECO:0000256" key="2">
    <source>
        <dbReference type="SAM" id="SignalP"/>
    </source>
</evidence>
<feature type="compositionally biased region" description="Low complexity" evidence="1">
    <location>
        <begin position="252"/>
        <end position="266"/>
    </location>
</feature>
<protein>
    <submittedName>
        <fullName evidence="3">Uncharacterized protein</fullName>
    </submittedName>
</protein>
<evidence type="ECO:0000313" key="3">
    <source>
        <dbReference type="EMBL" id="CAD9583189.1"/>
    </source>
</evidence>
<proteinExistence type="predicted"/>
<feature type="region of interest" description="Disordered" evidence="1">
    <location>
        <begin position="247"/>
        <end position="366"/>
    </location>
</feature>
<accession>A0A7S2KPR4</accession>